<organism evidence="3 4">
    <name type="scientific">Kouleothrix aurantiaca</name>
    <dbReference type="NCBI Taxonomy" id="186479"/>
    <lineage>
        <taxon>Bacteria</taxon>
        <taxon>Bacillati</taxon>
        <taxon>Chloroflexota</taxon>
        <taxon>Chloroflexia</taxon>
        <taxon>Chloroflexales</taxon>
        <taxon>Roseiflexineae</taxon>
        <taxon>Roseiflexaceae</taxon>
        <taxon>Kouleothrix</taxon>
    </lineage>
</organism>
<protein>
    <submittedName>
        <fullName evidence="3">CRISPR-associated protein Csm3</fullName>
    </submittedName>
</protein>
<dbReference type="PANTHER" id="PTHR35579">
    <property type="entry name" value="CRISPR SYSTEM CMS ENDORIBONUCLEASE CSM3"/>
    <property type="match status" value="1"/>
</dbReference>
<proteinExistence type="predicted"/>
<keyword evidence="4" id="KW-1185">Reference proteome</keyword>
<sequence length="306" mass="33679">MPKEPIFSFAALQNRLKIRGHLVAQTALRIGAGRSSDINGTDLPVLRDSLGAPFVPGASLKGAFRARIESFVRAIQPDQAFDLLQIEAHMHDMIMQIPENDAQVKFLVGASKLAAADQILSNRIWTKSTLIDLTFGAPWIAGRIFFKDALVDRSLWFEQFEIRNGVALNRDTETVEQGLLYDYEVVPAGMRFGFELVLENAAPWQLGMMLLALRPWQAGDVQIGGFRSRGLGHVQLIDVAATYSAVEGDTAERADAVLAMLGHGSSKLVELPLAEPDERMKTWFTAFRQALIDPQAAIEEGATFDA</sequence>
<dbReference type="EMBL" id="LJCR01000105">
    <property type="protein sequence ID" value="KPV54143.1"/>
    <property type="molecule type" value="Genomic_DNA"/>
</dbReference>
<name>A0A0P9FLQ5_9CHLR</name>
<dbReference type="InterPro" id="IPR005537">
    <property type="entry name" value="RAMP_III_fam"/>
</dbReference>
<dbReference type="AlphaFoldDB" id="A0A0P9FLQ5"/>
<comment type="caution">
    <text evidence="3">The sequence shown here is derived from an EMBL/GenBank/DDBJ whole genome shotgun (WGS) entry which is preliminary data.</text>
</comment>
<dbReference type="Proteomes" id="UP000050509">
    <property type="component" value="Unassembled WGS sequence"/>
</dbReference>
<dbReference type="InterPro" id="IPR013411">
    <property type="entry name" value="CRISPR-assoc_RAMP_Csx7"/>
</dbReference>
<evidence type="ECO:0000313" key="4">
    <source>
        <dbReference type="Proteomes" id="UP000050509"/>
    </source>
</evidence>
<dbReference type="GO" id="GO:0051607">
    <property type="term" value="P:defense response to virus"/>
    <property type="evidence" value="ECO:0007669"/>
    <property type="project" value="UniProtKB-KW"/>
</dbReference>
<evidence type="ECO:0000313" key="3">
    <source>
        <dbReference type="EMBL" id="KPV54143.1"/>
    </source>
</evidence>
<accession>A0A0P9FLQ5</accession>
<gene>
    <name evidence="3" type="ORF">SE17_05530</name>
</gene>
<dbReference type="InterPro" id="IPR052216">
    <property type="entry name" value="CRISPR_Csm3_endoribonuclease"/>
</dbReference>
<evidence type="ECO:0000259" key="2">
    <source>
        <dbReference type="Pfam" id="PF03787"/>
    </source>
</evidence>
<reference evidence="3 4" key="1">
    <citation type="submission" date="2015-09" db="EMBL/GenBank/DDBJ databases">
        <title>Draft genome sequence of Kouleothrix aurantiaca JCM 19913.</title>
        <authorList>
            <person name="Hemp J."/>
        </authorList>
    </citation>
    <scope>NUCLEOTIDE SEQUENCE [LARGE SCALE GENOMIC DNA]</scope>
    <source>
        <strain evidence="3 4">COM-B</strain>
    </source>
</reference>
<keyword evidence="1" id="KW-0051">Antiviral defense</keyword>
<dbReference type="Pfam" id="PF03787">
    <property type="entry name" value="RAMPs"/>
    <property type="match status" value="1"/>
</dbReference>
<feature type="domain" description="CRISPR type III-associated protein" evidence="2">
    <location>
        <begin position="22"/>
        <end position="234"/>
    </location>
</feature>
<dbReference type="PANTHER" id="PTHR35579:SF3">
    <property type="entry name" value="CRISPR SYSTEM CMS ENDORIBONUCLEASE CSM3"/>
    <property type="match status" value="1"/>
</dbReference>
<evidence type="ECO:0000256" key="1">
    <source>
        <dbReference type="ARBA" id="ARBA00023118"/>
    </source>
</evidence>
<dbReference type="NCBIfam" id="TIGR02581">
    <property type="entry name" value="cas_cyan_RAMP"/>
    <property type="match status" value="1"/>
</dbReference>